<protein>
    <recommendedName>
        <fullName evidence="5">Transposase</fullName>
    </recommendedName>
</protein>
<dbReference type="AlphaFoldDB" id="A0A1G5RXN2"/>
<dbReference type="GO" id="GO:0004803">
    <property type="term" value="F:transposase activity"/>
    <property type="evidence" value="ECO:0007669"/>
    <property type="project" value="InterPro"/>
</dbReference>
<dbReference type="EMBL" id="FMWK01000025">
    <property type="protein sequence ID" value="SCZ81640.1"/>
    <property type="molecule type" value="Genomic_DNA"/>
</dbReference>
<dbReference type="EMBL" id="FMWK01000006">
    <property type="protein sequence ID" value="SCZ78618.1"/>
    <property type="molecule type" value="Genomic_DNA"/>
</dbReference>
<proteinExistence type="predicted"/>
<evidence type="ECO:0000313" key="3">
    <source>
        <dbReference type="EMBL" id="SCZ81640.1"/>
    </source>
</evidence>
<dbReference type="Pfam" id="PF01527">
    <property type="entry name" value="HTH_Tnp_1"/>
    <property type="match status" value="1"/>
</dbReference>
<sequence length="116" mass="13340">MDTRLATSKVRSQQWAAIIKDRIESGLTVDEYCAQHNLSRTQYYYWLSKARKYIIEEQMPQMVEITPPVPIELPDKSEANIFKPELTLSVGKYTIGINSDTPPELIHRVMEVLSNA</sequence>
<accession>A0A1G5RXN2</accession>
<dbReference type="InterPro" id="IPR002514">
    <property type="entry name" value="Transposase_8"/>
</dbReference>
<reference evidence="1 4" key="1">
    <citation type="submission" date="2016-10" db="EMBL/GenBank/DDBJ databases">
        <authorList>
            <person name="de Groot N.N."/>
        </authorList>
    </citation>
    <scope>NUCLEOTIDE SEQUENCE [LARGE SCALE GENOMIC DNA]</scope>
    <source>
        <strain evidence="1 4">DSM 10317</strain>
    </source>
</reference>
<gene>
    <name evidence="1" type="ORF">SAMN02910350_01362</name>
    <name evidence="2" type="ORF">SAMN02910350_02719</name>
    <name evidence="3" type="ORF">SAMN02910350_02912</name>
</gene>
<dbReference type="RefSeq" id="WP_090162273.1">
    <property type="nucleotide sequence ID" value="NZ_FMWK01000006.1"/>
</dbReference>
<dbReference type="GO" id="GO:0043565">
    <property type="term" value="F:sequence-specific DNA binding"/>
    <property type="evidence" value="ECO:0007669"/>
    <property type="project" value="InterPro"/>
</dbReference>
<evidence type="ECO:0008006" key="5">
    <source>
        <dbReference type="Google" id="ProtNLM"/>
    </source>
</evidence>
<evidence type="ECO:0000313" key="2">
    <source>
        <dbReference type="EMBL" id="SCZ81263.1"/>
    </source>
</evidence>
<dbReference type="GO" id="GO:0006313">
    <property type="term" value="P:DNA transposition"/>
    <property type="evidence" value="ECO:0007669"/>
    <property type="project" value="InterPro"/>
</dbReference>
<dbReference type="SUPFAM" id="SSF48295">
    <property type="entry name" value="TrpR-like"/>
    <property type="match status" value="1"/>
</dbReference>
<dbReference type="NCBIfam" id="NF047593">
    <property type="entry name" value="IS66_ISAeme5_TnpA"/>
    <property type="match status" value="1"/>
</dbReference>
<dbReference type="InterPro" id="IPR010921">
    <property type="entry name" value="Trp_repressor/repl_initiator"/>
</dbReference>
<dbReference type="Proteomes" id="UP000199428">
    <property type="component" value="Unassembled WGS sequence"/>
</dbReference>
<name>A0A1G5RXN2_PSEXY</name>
<evidence type="ECO:0000313" key="1">
    <source>
        <dbReference type="EMBL" id="SCZ78618.1"/>
    </source>
</evidence>
<organism evidence="1 4">
    <name type="scientific">Pseudobutyrivibrio xylanivorans</name>
    <dbReference type="NCBI Taxonomy" id="185007"/>
    <lineage>
        <taxon>Bacteria</taxon>
        <taxon>Bacillati</taxon>
        <taxon>Bacillota</taxon>
        <taxon>Clostridia</taxon>
        <taxon>Lachnospirales</taxon>
        <taxon>Lachnospiraceae</taxon>
        <taxon>Pseudobutyrivibrio</taxon>
    </lineage>
</organism>
<evidence type="ECO:0000313" key="4">
    <source>
        <dbReference type="Proteomes" id="UP000199428"/>
    </source>
</evidence>
<dbReference type="EMBL" id="FMWK01000019">
    <property type="protein sequence ID" value="SCZ81263.1"/>
    <property type="molecule type" value="Genomic_DNA"/>
</dbReference>